<sequence>MAAFTSRLFNIFTRGINLRKYCTNAPVEFSPLMVQNVLELLNLKDNDTVLDMTFGDGLHTEAILKSNESVKVIALDRDPFAIEKAEALALKYPGRVQPLLGRFSDLPALLPPIGIKRNTLDAVMFDLGCSSIQLNDASRGFSPEVDGPLDMRMDGPLASSSITAYDILTKADEQDLGRILKTYGSEENSKKLARSLIACRYTLEGLASTGQLKEFLKGIFEEKSGRVIKNVFYALRTFVNNEFNELNFAILFAQGYLKEGGRMVSLTFNQLEDTIVKRHITGNVLENSPNPMPFLYYSQTFKLSQEEMDALRRSVWTPLSKHVITPVDQYKSTNHRIRNAKLRGAVRL</sequence>
<dbReference type="Proteomes" id="UP001219518">
    <property type="component" value="Unassembled WGS sequence"/>
</dbReference>
<evidence type="ECO:0000256" key="1">
    <source>
        <dbReference type="ARBA" id="ARBA00010396"/>
    </source>
</evidence>
<evidence type="ECO:0000313" key="6">
    <source>
        <dbReference type="Proteomes" id="UP001219518"/>
    </source>
</evidence>
<reference evidence="5" key="1">
    <citation type="submission" date="2021-07" db="EMBL/GenBank/DDBJ databases">
        <authorList>
            <person name="Catto M.A."/>
            <person name="Jacobson A."/>
            <person name="Kennedy G."/>
            <person name="Labadie P."/>
            <person name="Hunt B.G."/>
            <person name="Srinivasan R."/>
        </authorList>
    </citation>
    <scope>NUCLEOTIDE SEQUENCE</scope>
    <source>
        <strain evidence="5">PL_HMW_Pooled</strain>
        <tissue evidence="5">Head</tissue>
    </source>
</reference>
<proteinExistence type="inferred from homology"/>
<evidence type="ECO:0000256" key="4">
    <source>
        <dbReference type="ARBA" id="ARBA00022691"/>
    </source>
</evidence>
<dbReference type="EMBL" id="JAHWGI010000983">
    <property type="protein sequence ID" value="KAK3919832.1"/>
    <property type="molecule type" value="Genomic_DNA"/>
</dbReference>
<keyword evidence="6" id="KW-1185">Reference proteome</keyword>
<dbReference type="SUPFAM" id="SSF53335">
    <property type="entry name" value="S-adenosyl-L-methionine-dependent methyltransferases"/>
    <property type="match status" value="1"/>
</dbReference>
<dbReference type="SUPFAM" id="SSF81799">
    <property type="entry name" value="Putative methyltransferase TM0872, insert domain"/>
    <property type="match status" value="1"/>
</dbReference>
<protein>
    <submittedName>
        <fullName evidence="5">Methyltransferase-like protein 15-like protein</fullName>
    </submittedName>
</protein>
<dbReference type="CDD" id="cd02440">
    <property type="entry name" value="AdoMet_MTases"/>
    <property type="match status" value="1"/>
</dbReference>
<dbReference type="InterPro" id="IPR029063">
    <property type="entry name" value="SAM-dependent_MTases_sf"/>
</dbReference>
<dbReference type="HAMAP" id="MF_01007">
    <property type="entry name" value="16SrRNA_methyltr_H"/>
    <property type="match status" value="1"/>
</dbReference>
<evidence type="ECO:0000256" key="2">
    <source>
        <dbReference type="ARBA" id="ARBA00022603"/>
    </source>
</evidence>
<name>A0AAE1HEF6_9NEOP</name>
<dbReference type="InterPro" id="IPR002903">
    <property type="entry name" value="RsmH"/>
</dbReference>
<keyword evidence="4" id="KW-0949">S-adenosyl-L-methionine</keyword>
<evidence type="ECO:0000256" key="3">
    <source>
        <dbReference type="ARBA" id="ARBA00022679"/>
    </source>
</evidence>
<dbReference type="Gene3D" id="3.40.50.150">
    <property type="entry name" value="Vaccinia Virus protein VP39"/>
    <property type="match status" value="1"/>
</dbReference>
<dbReference type="AlphaFoldDB" id="A0AAE1HEF6"/>
<dbReference type="Gene3D" id="1.10.150.170">
    <property type="entry name" value="Putative methyltransferase TM0872, insert domain"/>
    <property type="match status" value="1"/>
</dbReference>
<evidence type="ECO:0000313" key="5">
    <source>
        <dbReference type="EMBL" id="KAK3919832.1"/>
    </source>
</evidence>
<organism evidence="5 6">
    <name type="scientific">Frankliniella fusca</name>
    <dbReference type="NCBI Taxonomy" id="407009"/>
    <lineage>
        <taxon>Eukaryota</taxon>
        <taxon>Metazoa</taxon>
        <taxon>Ecdysozoa</taxon>
        <taxon>Arthropoda</taxon>
        <taxon>Hexapoda</taxon>
        <taxon>Insecta</taxon>
        <taxon>Pterygota</taxon>
        <taxon>Neoptera</taxon>
        <taxon>Paraneoptera</taxon>
        <taxon>Thysanoptera</taxon>
        <taxon>Terebrantia</taxon>
        <taxon>Thripoidea</taxon>
        <taxon>Thripidae</taxon>
        <taxon>Frankliniella</taxon>
    </lineage>
</organism>
<dbReference type="GO" id="GO:0070475">
    <property type="term" value="P:rRNA base methylation"/>
    <property type="evidence" value="ECO:0007669"/>
    <property type="project" value="TreeGrafter"/>
</dbReference>
<gene>
    <name evidence="5" type="ORF">KUF71_009119</name>
</gene>
<dbReference type="PIRSF" id="PIRSF004486">
    <property type="entry name" value="MraW"/>
    <property type="match status" value="1"/>
</dbReference>
<reference evidence="5" key="2">
    <citation type="journal article" date="2023" name="BMC Genomics">
        <title>Pest status, molecular evolution, and epigenetic factors derived from the genome assembly of Frankliniella fusca, a thysanopteran phytovirus vector.</title>
        <authorList>
            <person name="Catto M.A."/>
            <person name="Labadie P.E."/>
            <person name="Jacobson A.L."/>
            <person name="Kennedy G.G."/>
            <person name="Srinivasan R."/>
            <person name="Hunt B.G."/>
        </authorList>
    </citation>
    <scope>NUCLEOTIDE SEQUENCE</scope>
    <source>
        <strain evidence="5">PL_HMW_Pooled</strain>
    </source>
</reference>
<dbReference type="PANTHER" id="PTHR11265">
    <property type="entry name" value="S-ADENOSYL-METHYLTRANSFERASE MRAW"/>
    <property type="match status" value="1"/>
</dbReference>
<comment type="similarity">
    <text evidence="1">Belongs to the methyltransferase superfamily. RsmH family.</text>
</comment>
<dbReference type="NCBIfam" id="TIGR00006">
    <property type="entry name" value="16S rRNA (cytosine(1402)-N(4))-methyltransferase RsmH"/>
    <property type="match status" value="1"/>
</dbReference>
<accession>A0AAE1HEF6</accession>
<dbReference type="PANTHER" id="PTHR11265:SF0">
    <property type="entry name" value="12S RRNA N4-METHYLCYTIDINE METHYLTRANSFERASE"/>
    <property type="match status" value="1"/>
</dbReference>
<keyword evidence="2 5" id="KW-0489">Methyltransferase</keyword>
<dbReference type="Pfam" id="PF01795">
    <property type="entry name" value="Methyltransf_5"/>
    <property type="match status" value="1"/>
</dbReference>
<comment type="caution">
    <text evidence="5">The sequence shown here is derived from an EMBL/GenBank/DDBJ whole genome shotgun (WGS) entry which is preliminary data.</text>
</comment>
<dbReference type="GO" id="GO:0071424">
    <property type="term" value="F:rRNA (cytosine-N4-)-methyltransferase activity"/>
    <property type="evidence" value="ECO:0007669"/>
    <property type="project" value="TreeGrafter"/>
</dbReference>
<dbReference type="InterPro" id="IPR023397">
    <property type="entry name" value="SAM-dep_MeTrfase_MraW_recog"/>
</dbReference>
<keyword evidence="3" id="KW-0808">Transferase</keyword>